<reference evidence="2 3" key="1">
    <citation type="submission" date="2019-04" db="EMBL/GenBank/DDBJ databases">
        <title>Characterization of the first genome of Porcine mastadenovirus B (HNU1 strain) and implications on its lymphotropy and special origin.</title>
        <authorList>
            <person name="Liu S.-J."/>
            <person name="Wang Q."/>
            <person name="Li T.-T."/>
            <person name="Zhang S.-H."/>
            <person name="Li J.-Y."/>
            <person name="Wu L.-J."/>
            <person name="Qiu Y."/>
            <person name="Ge X.-Y."/>
        </authorList>
    </citation>
    <scope>NUCLEOTIDE SEQUENCE [LARGE SCALE GENOMIC DNA]</scope>
    <source>
        <strain evidence="2">HNU1</strain>
    </source>
</reference>
<dbReference type="Proteomes" id="UP000386070">
    <property type="component" value="Segment"/>
</dbReference>
<proteinExistence type="predicted"/>
<dbReference type="InterPro" id="IPR004292">
    <property type="entry name" value="L1-like"/>
</dbReference>
<evidence type="ECO:0000313" key="2">
    <source>
        <dbReference type="EMBL" id="QFX65711.1"/>
    </source>
</evidence>
<dbReference type="Pfam" id="PF03052">
    <property type="entry name" value="Adeno_52K"/>
    <property type="match status" value="1"/>
</dbReference>
<dbReference type="RefSeq" id="YP_010796141.1">
    <property type="nucleotide sequence ID" value="NC_075965.1"/>
</dbReference>
<feature type="region of interest" description="Disordered" evidence="1">
    <location>
        <begin position="1"/>
        <end position="37"/>
    </location>
</feature>
<dbReference type="KEGG" id="vg:80533572"/>
<evidence type="ECO:0000256" key="1">
    <source>
        <dbReference type="SAM" id="MobiDB-lite"/>
    </source>
</evidence>
<sequence>MHPALRQLRPSSGSTGLSAPAMSAPTAPEGLVEESVGLSRVQADPQTHPRVQMKKDAAEAYVPPRNVFRDDPGLEGESLRDLQFKAGKHMRLDRERVLTDRDFETSAEDSTGISPARAHLEAANMLTAYEQTVRQEKNFQATFNNNVRTLLTRQEVTLGLMHLWDFISAYLERCSPHKSLTSQLMLIAQHCREDGILRDSLLNICEPESRWLVDLIDVLQSIIVQERQLKISEKVAAINYAVIQLSKFYAQKIFHSQFVPLDKELKIVTFYMRSVVKVLLLSEDLGVYRNHVIQRYVSSSRRRELSDRDLMWELRRAFAETGQEATEASRPPAFWKERYGPMDDTSEEDEEEEEGALGEEGLADVTARYRLSEDSARRVHGQPGDAGLFAGQTLRESGVGRDF</sequence>
<name>A0A5P9VIT3_9ADEN</name>
<protein>
    <submittedName>
        <fullName evidence="2">P52k</fullName>
    </submittedName>
</protein>
<dbReference type="GeneID" id="80533572"/>
<accession>A0A5P9VIT3</accession>
<feature type="region of interest" description="Disordered" evidence="1">
    <location>
        <begin position="335"/>
        <end position="403"/>
    </location>
</feature>
<keyword evidence="3" id="KW-1185">Reference proteome</keyword>
<dbReference type="EMBL" id="MK774519">
    <property type="protein sequence ID" value="QFX65711.1"/>
    <property type="molecule type" value="Genomic_DNA"/>
</dbReference>
<feature type="compositionally biased region" description="Acidic residues" evidence="1">
    <location>
        <begin position="344"/>
        <end position="357"/>
    </location>
</feature>
<evidence type="ECO:0000313" key="3">
    <source>
        <dbReference type="Proteomes" id="UP000386070"/>
    </source>
</evidence>
<organism evidence="2 3">
    <name type="scientific">Mastadenovirus porcusquartum</name>
    <dbReference type="NCBI Taxonomy" id="3241439"/>
    <lineage>
        <taxon>Viruses</taxon>
        <taxon>Varidnaviria</taxon>
        <taxon>Bamfordvirae</taxon>
        <taxon>Preplasmiviricota</taxon>
        <taxon>Polisuviricotina</taxon>
        <taxon>Pharingeaviricetes</taxon>
        <taxon>Rowavirales</taxon>
        <taxon>Adenoviridae</taxon>
        <taxon>Mastadenovirus</taxon>
    </lineage>
</organism>